<dbReference type="EMBL" id="CP036273">
    <property type="protein sequence ID" value="QDU18683.1"/>
    <property type="molecule type" value="Genomic_DNA"/>
</dbReference>
<keyword evidence="3" id="KW-1185">Reference proteome</keyword>
<accession>A0A517XMF1</accession>
<evidence type="ECO:0000259" key="1">
    <source>
        <dbReference type="Pfam" id="PF00534"/>
    </source>
</evidence>
<name>A0A517XMF1_9BACT</name>
<proteinExistence type="predicted"/>
<dbReference type="GO" id="GO:0102710">
    <property type="term" value="F:D-inositol-3-phosphate glycosyltransferase activity"/>
    <property type="evidence" value="ECO:0007669"/>
    <property type="project" value="UniProtKB-EC"/>
</dbReference>
<dbReference type="KEGG" id="uli:ETAA1_05760"/>
<evidence type="ECO:0000313" key="2">
    <source>
        <dbReference type="EMBL" id="QDU18683.1"/>
    </source>
</evidence>
<dbReference type="InterPro" id="IPR001296">
    <property type="entry name" value="Glyco_trans_1"/>
</dbReference>
<dbReference type="SUPFAM" id="SSF53756">
    <property type="entry name" value="UDP-Glycosyltransferase/glycogen phosphorylase"/>
    <property type="match status" value="1"/>
</dbReference>
<organism evidence="2 3">
    <name type="scientific">Urbifossiella limnaea</name>
    <dbReference type="NCBI Taxonomy" id="2528023"/>
    <lineage>
        <taxon>Bacteria</taxon>
        <taxon>Pseudomonadati</taxon>
        <taxon>Planctomycetota</taxon>
        <taxon>Planctomycetia</taxon>
        <taxon>Gemmatales</taxon>
        <taxon>Gemmataceae</taxon>
        <taxon>Urbifossiella</taxon>
    </lineage>
</organism>
<dbReference type="OrthoDB" id="9792163at2"/>
<dbReference type="Gene3D" id="3.40.50.2000">
    <property type="entry name" value="Glycogen Phosphorylase B"/>
    <property type="match status" value="1"/>
</dbReference>
<dbReference type="Pfam" id="PF00534">
    <property type="entry name" value="Glycos_transf_1"/>
    <property type="match status" value="1"/>
</dbReference>
<dbReference type="AlphaFoldDB" id="A0A517XMF1"/>
<sequence>MNVSVYHEPSAPGVGGAEVVTAVIAAGLAREHRVTLHHHRPWLTSEKWAQFADADLGNVTVRVVPPPARQWHDAGGRPDRFLADLRAWQADLSRGFDLFVTSTHGVPPFNHAARGAVYVHFPTDVRGEGWPWQGGGQGPLGRVRGWVRRRLHGRAWPERFAGYQIRLANSRFTADWTAARWGVPCDVLYPPVRVDAFPDVAKRNRVAVLGRFDPMKRQLELVRAFAARAAGPLAGWELVCLGHLSDAPSERDYFATVGAAGAGAAVRLVPNPAAAELRAELAAARVFWHAAGLADPPPPPARQEHFGIATVEAMAAGCVPFVPARGGQPEIVRDGIDGYVCASVDAIADRTAAALADPAALDRRAAAARERAHEFGRDRFDAELSRRVAALAAAPAARRGA</sequence>
<feature type="domain" description="Glycosyl transferase family 1" evidence="1">
    <location>
        <begin position="202"/>
        <end position="370"/>
    </location>
</feature>
<keyword evidence="2" id="KW-0328">Glycosyltransferase</keyword>
<reference evidence="2 3" key="1">
    <citation type="submission" date="2019-02" db="EMBL/GenBank/DDBJ databases">
        <title>Deep-cultivation of Planctomycetes and their phenomic and genomic characterization uncovers novel biology.</title>
        <authorList>
            <person name="Wiegand S."/>
            <person name="Jogler M."/>
            <person name="Boedeker C."/>
            <person name="Pinto D."/>
            <person name="Vollmers J."/>
            <person name="Rivas-Marin E."/>
            <person name="Kohn T."/>
            <person name="Peeters S.H."/>
            <person name="Heuer A."/>
            <person name="Rast P."/>
            <person name="Oberbeckmann S."/>
            <person name="Bunk B."/>
            <person name="Jeske O."/>
            <person name="Meyerdierks A."/>
            <person name="Storesund J.E."/>
            <person name="Kallscheuer N."/>
            <person name="Luecker S."/>
            <person name="Lage O.M."/>
            <person name="Pohl T."/>
            <person name="Merkel B.J."/>
            <person name="Hornburger P."/>
            <person name="Mueller R.-W."/>
            <person name="Bruemmer F."/>
            <person name="Labrenz M."/>
            <person name="Spormann A.M."/>
            <person name="Op den Camp H."/>
            <person name="Overmann J."/>
            <person name="Amann R."/>
            <person name="Jetten M.S.M."/>
            <person name="Mascher T."/>
            <person name="Medema M.H."/>
            <person name="Devos D.P."/>
            <person name="Kaster A.-K."/>
            <person name="Ovreas L."/>
            <person name="Rohde M."/>
            <person name="Galperin M.Y."/>
            <person name="Jogler C."/>
        </authorList>
    </citation>
    <scope>NUCLEOTIDE SEQUENCE [LARGE SCALE GENOMIC DNA]</scope>
    <source>
        <strain evidence="2 3">ETA_A1</strain>
    </source>
</reference>
<protein>
    <submittedName>
        <fullName evidence="2">D-inositol-3-phosphate glycosyltransferase</fullName>
        <ecNumber evidence="2">2.4.1.250</ecNumber>
    </submittedName>
</protein>
<dbReference type="EC" id="2.4.1.250" evidence="2"/>
<dbReference type="PANTHER" id="PTHR12526">
    <property type="entry name" value="GLYCOSYLTRANSFERASE"/>
    <property type="match status" value="1"/>
</dbReference>
<dbReference type="RefSeq" id="WP_145234129.1">
    <property type="nucleotide sequence ID" value="NZ_CP036273.1"/>
</dbReference>
<evidence type="ECO:0000313" key="3">
    <source>
        <dbReference type="Proteomes" id="UP000319576"/>
    </source>
</evidence>
<keyword evidence="2" id="KW-0808">Transferase</keyword>
<gene>
    <name evidence="2" type="primary">mshA_1</name>
    <name evidence="2" type="ORF">ETAA1_05760</name>
</gene>
<dbReference type="Proteomes" id="UP000319576">
    <property type="component" value="Chromosome"/>
</dbReference>